<evidence type="ECO:0000313" key="2">
    <source>
        <dbReference type="Proteomes" id="UP000198312"/>
    </source>
</evidence>
<gene>
    <name evidence="1" type="ORF">CFK37_17615</name>
</gene>
<reference evidence="1 2" key="1">
    <citation type="submission" date="2017-07" db="EMBL/GenBank/DDBJ databases">
        <title>Virgibacillus sp. LM2416.</title>
        <authorList>
            <person name="Tak E.J."/>
            <person name="Bae J.-W."/>
        </authorList>
    </citation>
    <scope>NUCLEOTIDE SEQUENCE [LARGE SCALE GENOMIC DNA]</scope>
    <source>
        <strain evidence="1 2">LM2416</strain>
    </source>
</reference>
<keyword evidence="2" id="KW-1185">Reference proteome</keyword>
<sequence length="139" mass="16267">MTNFVQKAVLNNIDWCKRVCETHGMKHISKENVWGLLEKAPTYYPEIITANRDSPLDEINFFLKNGKVSSVKDSYANLNLKPLGFEILFEAEWIYHEPLSNRGQVNKWRIITTDRELEQWTTVSGLDTIIKSEYQNKRC</sequence>
<dbReference type="EMBL" id="CP022315">
    <property type="protein sequence ID" value="ASK63846.1"/>
    <property type="molecule type" value="Genomic_DNA"/>
</dbReference>
<name>A0A220U7H8_9BACI</name>
<organism evidence="1 2">
    <name type="scientific">Virgibacillus phasianinus</name>
    <dbReference type="NCBI Taxonomy" id="2017483"/>
    <lineage>
        <taxon>Bacteria</taxon>
        <taxon>Bacillati</taxon>
        <taxon>Bacillota</taxon>
        <taxon>Bacilli</taxon>
        <taxon>Bacillales</taxon>
        <taxon>Bacillaceae</taxon>
        <taxon>Virgibacillus</taxon>
    </lineage>
</organism>
<evidence type="ECO:0000313" key="1">
    <source>
        <dbReference type="EMBL" id="ASK63846.1"/>
    </source>
</evidence>
<accession>A0A220U7H8</accession>
<dbReference type="KEGG" id="vil:CFK37_17615"/>
<dbReference type="RefSeq" id="WP_089063105.1">
    <property type="nucleotide sequence ID" value="NZ_CP022315.1"/>
</dbReference>
<proteinExistence type="predicted"/>
<protein>
    <submittedName>
        <fullName evidence="1">Uncharacterized protein</fullName>
    </submittedName>
</protein>
<dbReference type="Proteomes" id="UP000198312">
    <property type="component" value="Chromosome"/>
</dbReference>
<dbReference type="OrthoDB" id="153065at2"/>
<dbReference type="AlphaFoldDB" id="A0A220U7H8"/>